<dbReference type="Proteomes" id="UP000234545">
    <property type="component" value="Unassembled WGS sequence"/>
</dbReference>
<evidence type="ECO:0000259" key="3">
    <source>
        <dbReference type="PROSITE" id="PS50994"/>
    </source>
</evidence>
<feature type="compositionally biased region" description="Low complexity" evidence="2">
    <location>
        <begin position="41"/>
        <end position="51"/>
    </location>
</feature>
<dbReference type="PANTHER" id="PTHR46889">
    <property type="entry name" value="TRANSPOSASE INSF FOR INSERTION SEQUENCE IS3B-RELATED"/>
    <property type="match status" value="1"/>
</dbReference>
<sequence>MYGVWKMWRVLQRQGIDIGREQTARLMRLAGVSGKGKGRSPITTRRPTGPDTRPDLVGREFRASGPDRLWVADITYVRTRKGFVYTAFVTDVFSRRIVGWVLSDSMRTEALPLQALNQAIVCAKETTGLVHHSDHGSQYVSIVYNEHLAEHGITASTGTVGDSYDNALAENVNGSYKNEIIHTRTWNNVVDVEIATFEWVTWWNESRLHQSLDYRTPAEIKAEFWEHHPRREMMEIKAHA</sequence>
<feature type="domain" description="Integrase catalytic" evidence="3">
    <location>
        <begin position="62"/>
        <end position="225"/>
    </location>
</feature>
<dbReference type="Pfam" id="PF00665">
    <property type="entry name" value="rve"/>
    <property type="match status" value="1"/>
</dbReference>
<dbReference type="InterPro" id="IPR012337">
    <property type="entry name" value="RNaseH-like_sf"/>
</dbReference>
<reference evidence="4 5" key="1">
    <citation type="submission" date="2017-12" db="EMBL/GenBank/DDBJ databases">
        <title>Phylogenetic diversity of female urinary microbiome.</title>
        <authorList>
            <person name="Thomas-White K."/>
            <person name="Wolfe A.J."/>
        </authorList>
    </citation>
    <scope>NUCLEOTIDE SEQUENCE [LARGE SCALE GENOMIC DNA]</scope>
    <source>
        <strain evidence="4 5">UMB0250</strain>
    </source>
</reference>
<dbReference type="Pfam" id="PF13333">
    <property type="entry name" value="rve_2"/>
    <property type="match status" value="1"/>
</dbReference>
<dbReference type="SUPFAM" id="SSF53098">
    <property type="entry name" value="Ribonuclease H-like"/>
    <property type="match status" value="1"/>
</dbReference>
<dbReference type="InterPro" id="IPR001584">
    <property type="entry name" value="Integrase_cat-core"/>
</dbReference>
<accession>A0A2I1I3C5</accession>
<evidence type="ECO:0000313" key="5">
    <source>
        <dbReference type="Proteomes" id="UP000234545"/>
    </source>
</evidence>
<dbReference type="GO" id="GO:0003676">
    <property type="term" value="F:nucleic acid binding"/>
    <property type="evidence" value="ECO:0007669"/>
    <property type="project" value="InterPro"/>
</dbReference>
<comment type="caution">
    <text evidence="4">The sequence shown here is derived from an EMBL/GenBank/DDBJ whole genome shotgun (WGS) entry which is preliminary data.</text>
</comment>
<comment type="function">
    <text evidence="1">Involved in the transposition of the insertion sequence.</text>
</comment>
<gene>
    <name evidence="4" type="ORF">CYJ25_08755</name>
</gene>
<dbReference type="Gene3D" id="3.30.420.10">
    <property type="entry name" value="Ribonuclease H-like superfamily/Ribonuclease H"/>
    <property type="match status" value="1"/>
</dbReference>
<dbReference type="NCBIfam" id="NF033516">
    <property type="entry name" value="transpos_IS3"/>
    <property type="match status" value="1"/>
</dbReference>
<feature type="region of interest" description="Disordered" evidence="2">
    <location>
        <begin position="33"/>
        <end position="53"/>
    </location>
</feature>
<organism evidence="4 5">
    <name type="scientific">Schaalia turicensis</name>
    <dbReference type="NCBI Taxonomy" id="131111"/>
    <lineage>
        <taxon>Bacteria</taxon>
        <taxon>Bacillati</taxon>
        <taxon>Actinomycetota</taxon>
        <taxon>Actinomycetes</taxon>
        <taxon>Actinomycetales</taxon>
        <taxon>Actinomycetaceae</taxon>
        <taxon>Schaalia</taxon>
    </lineage>
</organism>
<evidence type="ECO:0000256" key="1">
    <source>
        <dbReference type="ARBA" id="ARBA00002286"/>
    </source>
</evidence>
<dbReference type="InterPro" id="IPR025948">
    <property type="entry name" value="HTH-like_dom"/>
</dbReference>
<protein>
    <recommendedName>
        <fullName evidence="3">Integrase catalytic domain-containing protein</fullName>
    </recommendedName>
</protein>
<proteinExistence type="predicted"/>
<dbReference type="InterPro" id="IPR050900">
    <property type="entry name" value="Transposase_IS3/IS150/IS904"/>
</dbReference>
<dbReference type="Pfam" id="PF13276">
    <property type="entry name" value="HTH_21"/>
    <property type="match status" value="1"/>
</dbReference>
<dbReference type="InterPro" id="IPR036397">
    <property type="entry name" value="RNaseH_sf"/>
</dbReference>
<dbReference type="PROSITE" id="PS50994">
    <property type="entry name" value="INTEGRASE"/>
    <property type="match status" value="1"/>
</dbReference>
<dbReference type="PANTHER" id="PTHR46889:SF5">
    <property type="entry name" value="INTEGRASE PROTEIN"/>
    <property type="match status" value="1"/>
</dbReference>
<name>A0A2I1I3C5_9ACTO</name>
<dbReference type="AlphaFoldDB" id="A0A2I1I3C5"/>
<evidence type="ECO:0000256" key="2">
    <source>
        <dbReference type="SAM" id="MobiDB-lite"/>
    </source>
</evidence>
<dbReference type="InterPro" id="IPR048020">
    <property type="entry name" value="Transpos_IS3"/>
</dbReference>
<dbReference type="EMBL" id="PKKJ01000021">
    <property type="protein sequence ID" value="PKY65611.1"/>
    <property type="molecule type" value="Genomic_DNA"/>
</dbReference>
<dbReference type="GO" id="GO:0015074">
    <property type="term" value="P:DNA integration"/>
    <property type="evidence" value="ECO:0007669"/>
    <property type="project" value="InterPro"/>
</dbReference>
<evidence type="ECO:0000313" key="4">
    <source>
        <dbReference type="EMBL" id="PKY65611.1"/>
    </source>
</evidence>